<evidence type="ECO:0000313" key="1">
    <source>
        <dbReference type="EMBL" id="CAD5116172.1"/>
    </source>
</evidence>
<dbReference type="AlphaFoldDB" id="A0A7I8VIR6"/>
<keyword evidence="2" id="KW-1185">Reference proteome</keyword>
<protein>
    <submittedName>
        <fullName evidence="1">DgyrCDS5092</fullName>
    </submittedName>
</protein>
<accession>A0A7I8VIR6</accession>
<reference evidence="1 2" key="1">
    <citation type="submission" date="2020-08" db="EMBL/GenBank/DDBJ databases">
        <authorList>
            <person name="Hejnol A."/>
        </authorList>
    </citation>
    <scope>NUCLEOTIDE SEQUENCE [LARGE SCALE GENOMIC DNA]</scope>
</reference>
<evidence type="ECO:0000313" key="2">
    <source>
        <dbReference type="Proteomes" id="UP000549394"/>
    </source>
</evidence>
<organism evidence="1 2">
    <name type="scientific">Dimorphilus gyrociliatus</name>
    <dbReference type="NCBI Taxonomy" id="2664684"/>
    <lineage>
        <taxon>Eukaryota</taxon>
        <taxon>Metazoa</taxon>
        <taxon>Spiralia</taxon>
        <taxon>Lophotrochozoa</taxon>
        <taxon>Annelida</taxon>
        <taxon>Polychaeta</taxon>
        <taxon>Polychaeta incertae sedis</taxon>
        <taxon>Dinophilidae</taxon>
        <taxon>Dimorphilus</taxon>
    </lineage>
</organism>
<dbReference type="EMBL" id="CAJFCJ010000006">
    <property type="protein sequence ID" value="CAD5116172.1"/>
    <property type="molecule type" value="Genomic_DNA"/>
</dbReference>
<sequence length="161" mass="18652">MKANYSLTKKKNSKFDLTRPLVDIQKVSDVIDKPDTRGDNSASLTWVPGIHKIGIITYIIHHYNYDDNLDKDLIDLVGIDGELVDLRKLDGREYIWPFVQNRKVYVPVLVKDGIIRLLLDPDDEMSIKLSGIFRTRQLQLEHQKILSPRAKDKKLKVKKKT</sequence>
<comment type="caution">
    <text evidence="1">The sequence shown here is derived from an EMBL/GenBank/DDBJ whole genome shotgun (WGS) entry which is preliminary data.</text>
</comment>
<name>A0A7I8VIR6_9ANNE</name>
<dbReference type="Proteomes" id="UP000549394">
    <property type="component" value="Unassembled WGS sequence"/>
</dbReference>
<gene>
    <name evidence="1" type="ORF">DGYR_LOCUS4818</name>
</gene>
<proteinExistence type="predicted"/>